<dbReference type="EMBL" id="FOKK01000006">
    <property type="protein sequence ID" value="SFB25326.1"/>
    <property type="molecule type" value="Genomic_DNA"/>
</dbReference>
<dbReference type="GO" id="GO:0009055">
    <property type="term" value="F:electron transfer activity"/>
    <property type="evidence" value="ECO:0007669"/>
    <property type="project" value="InterPro"/>
</dbReference>
<dbReference type="STRING" id="237018.SAMN04489723_106113"/>
<evidence type="ECO:0000259" key="3">
    <source>
        <dbReference type="Pfam" id="PF07635"/>
    </source>
</evidence>
<dbReference type="RefSeq" id="WP_092896740.1">
    <property type="nucleotide sequence ID" value="NZ_FOKK01000006.1"/>
</dbReference>
<dbReference type="InterPro" id="IPR011429">
    <property type="entry name" value="Cyt_c_Planctomycete-type"/>
</dbReference>
<accession>A0A1I0ZJN4</accession>
<dbReference type="PROSITE" id="PS51257">
    <property type="entry name" value="PROKAR_LIPOPROTEIN"/>
    <property type="match status" value="1"/>
</dbReference>
<dbReference type="Gene3D" id="2.60.120.200">
    <property type="match status" value="1"/>
</dbReference>
<keyword evidence="5" id="KW-1185">Reference proteome</keyword>
<dbReference type="InterPro" id="IPR011444">
    <property type="entry name" value="DUF1549"/>
</dbReference>
<name>A0A1I0ZJN4_9BACT</name>
<reference evidence="4 5" key="1">
    <citation type="submission" date="2016-10" db="EMBL/GenBank/DDBJ databases">
        <authorList>
            <person name="de Groot N.N."/>
        </authorList>
    </citation>
    <scope>NUCLEOTIDE SEQUENCE [LARGE SCALE GENOMIC DNA]</scope>
    <source>
        <strain evidence="4 5">DSM 23399</strain>
    </source>
</reference>
<dbReference type="PANTHER" id="PTHR35889:SF3">
    <property type="entry name" value="F-BOX DOMAIN-CONTAINING PROTEIN"/>
    <property type="match status" value="1"/>
</dbReference>
<dbReference type="GO" id="GO:0005975">
    <property type="term" value="P:carbohydrate metabolic process"/>
    <property type="evidence" value="ECO:0007669"/>
    <property type="project" value="UniProtKB-ARBA"/>
</dbReference>
<dbReference type="OrthoDB" id="1450284at2"/>
<dbReference type="SUPFAM" id="SSF49899">
    <property type="entry name" value="Concanavalin A-like lectins/glucanases"/>
    <property type="match status" value="1"/>
</dbReference>
<evidence type="ECO:0000313" key="5">
    <source>
        <dbReference type="Proteomes" id="UP000198790"/>
    </source>
</evidence>
<evidence type="ECO:0000259" key="1">
    <source>
        <dbReference type="Pfam" id="PF07583"/>
    </source>
</evidence>
<dbReference type="InterPro" id="IPR022655">
    <property type="entry name" value="DUF1553"/>
</dbReference>
<dbReference type="Pfam" id="PF13385">
    <property type="entry name" value="Laminin_G_3"/>
    <property type="match status" value="1"/>
</dbReference>
<evidence type="ECO:0000313" key="4">
    <source>
        <dbReference type="EMBL" id="SFB25326.1"/>
    </source>
</evidence>
<dbReference type="SUPFAM" id="SSF46626">
    <property type="entry name" value="Cytochrome c"/>
    <property type="match status" value="1"/>
</dbReference>
<gene>
    <name evidence="4" type="ORF">SAMN04489723_106113</name>
</gene>
<feature type="domain" description="Cytochrome C Planctomycete-type" evidence="3">
    <location>
        <begin position="51"/>
        <end position="111"/>
    </location>
</feature>
<dbReference type="Proteomes" id="UP000198790">
    <property type="component" value="Unassembled WGS sequence"/>
</dbReference>
<dbReference type="InterPro" id="IPR036909">
    <property type="entry name" value="Cyt_c-like_dom_sf"/>
</dbReference>
<dbReference type="AlphaFoldDB" id="A0A1I0ZJN4"/>
<protein>
    <submittedName>
        <fullName evidence="4">Planctomycete cytochrome C</fullName>
    </submittedName>
</protein>
<dbReference type="PANTHER" id="PTHR35889">
    <property type="entry name" value="CYCLOINULO-OLIGOSACCHARIDE FRUCTANOTRANSFERASE-RELATED"/>
    <property type="match status" value="1"/>
</dbReference>
<dbReference type="Pfam" id="PF07583">
    <property type="entry name" value="PSCyt2"/>
    <property type="match status" value="1"/>
</dbReference>
<dbReference type="GO" id="GO:0020037">
    <property type="term" value="F:heme binding"/>
    <property type="evidence" value="ECO:0007669"/>
    <property type="project" value="InterPro"/>
</dbReference>
<evidence type="ECO:0000259" key="2">
    <source>
        <dbReference type="Pfam" id="PF07587"/>
    </source>
</evidence>
<proteinExistence type="predicted"/>
<dbReference type="InterPro" id="IPR013320">
    <property type="entry name" value="ConA-like_dom_sf"/>
</dbReference>
<dbReference type="Pfam" id="PF07635">
    <property type="entry name" value="PSCyt1"/>
    <property type="match status" value="1"/>
</dbReference>
<feature type="domain" description="DUF1553" evidence="2">
    <location>
        <begin position="762"/>
        <end position="1013"/>
    </location>
</feature>
<organism evidence="4 5">
    <name type="scientific">Algoriphagus aquimarinus</name>
    <dbReference type="NCBI Taxonomy" id="237018"/>
    <lineage>
        <taxon>Bacteria</taxon>
        <taxon>Pseudomonadati</taxon>
        <taxon>Bacteroidota</taxon>
        <taxon>Cytophagia</taxon>
        <taxon>Cytophagales</taxon>
        <taxon>Cyclobacteriaceae</taxon>
        <taxon>Algoriphagus</taxon>
    </lineage>
</organism>
<dbReference type="Pfam" id="PF07587">
    <property type="entry name" value="PSD1"/>
    <property type="match status" value="1"/>
</dbReference>
<feature type="domain" description="DUF1549" evidence="1">
    <location>
        <begin position="163"/>
        <end position="369"/>
    </location>
</feature>
<sequence length="1069" mass="120932">MNVRLLSFFCFLSLVYSCSPHLPEEVQAAYEELPESLDFNIHVKPILSDKCFACHGPDLAAQKAGLSLHTPEMAFADLKDSPGKVAIKAGSLRNSELFHRIISEDPEYSMPSKESNLALTPREKAILIKWIEDGAEYKKHWAFIPPQKSEFPKVKDISWAKNPIDHYVLNKLEQESVTPSPEADRETILRRLSLDLTGLNPSLVEIDAFLADKSEDAYEKQVDRLLNSVHYGEKMAMHWMDIARFADTHGYTVDRYRDASPYRDWVIQAFNQNLRYDQFITDQLAGDLLPNPTKDQLIATAFNRIHPQNMEGGIVEEEFRVEYVVDRTSTMGQAFMALTLGCARCHDHKFDPISQKNFFEMSSFFNQVDEAGQISWDDAMPAPTMLLTGEEKDKMLAYLLSQRNQEEEELKKVAEQEEVAFQNWLATNGYKKESVREFPASRVAFYSFDQKAILNQLNPSQKGTMLTSEVKNQTPMYVDGLRGKGVKLNGDSWLDLGGSGVFSKSEPFSISSWVSVPKSLTDGAIFHKGSGAVLYNWRGYHLSLKNNRLELLMAHSAPYNAITKITDKDIPRDQWINLVMTYDGSSKAKGLKVFLNGQEMATQTTHDNLYKDILFKGEQPGLQVGAVWRGKGLKDAIVDEVSVYDKELSPIEVLQIAKPAEFNATLAKSKNQLSAQEKQSFKKLYLNNYSVAYREKLKAVVVQRKVYSDSVERIPEMMIMQDMPNKRPTYILTRGEYNQHGEEVFPNTPESVLPMPEDLPKNRLGLAQWLIDPQNPLTARVAVNRFWQNFFGIGLVATSEDFGNQGKLPSHPELLDWLALEFQNSGWDVKAMQRLVVTSATYRQASKRRPELEEKDPDNHLLAKGPSVRLLAELIRDNALFAAGLLTPAIGGKSVFPYQPAGLWRVNGGNYVQGTGANLYRRSMYTIWKRSVHHPALAIFDAPDHSFSVSKRQETNTPLQALVLMNDPTFVEASKVLGEKMLAYPEISMAIEDTFRRLSGRKPNSKELEILLELRENEYRKFKSDPPKLKGWLAAGEYQISPDLDIYQVAANAVTASAILNSDAFLTKR</sequence>
<dbReference type="GO" id="GO:0004553">
    <property type="term" value="F:hydrolase activity, hydrolyzing O-glycosyl compounds"/>
    <property type="evidence" value="ECO:0007669"/>
    <property type="project" value="UniProtKB-ARBA"/>
</dbReference>